<gene>
    <name evidence="3" type="ORF">SAMN06297382_1713</name>
</gene>
<proteinExistence type="predicted"/>
<evidence type="ECO:0000256" key="2">
    <source>
        <dbReference type="SAM" id="SignalP"/>
    </source>
</evidence>
<feature type="signal peptide" evidence="2">
    <location>
        <begin position="1"/>
        <end position="23"/>
    </location>
</feature>
<dbReference type="Proteomes" id="UP000198346">
    <property type="component" value="Unassembled WGS sequence"/>
</dbReference>
<protein>
    <recommendedName>
        <fullName evidence="5">Cell division protein FtsL</fullName>
    </recommendedName>
</protein>
<keyword evidence="1" id="KW-0175">Coiled coil</keyword>
<keyword evidence="2" id="KW-0732">Signal</keyword>
<dbReference type="OrthoDB" id="7165680at2"/>
<reference evidence="3 4" key="1">
    <citation type="submission" date="2017-07" db="EMBL/GenBank/DDBJ databases">
        <authorList>
            <person name="Sun Z.S."/>
            <person name="Albrecht U."/>
            <person name="Echele G."/>
            <person name="Lee C.C."/>
        </authorList>
    </citation>
    <scope>NUCLEOTIDE SEQUENCE [LARGE SCALE GENOMIC DNA]</scope>
    <source>
        <strain evidence="3 4">CGMCC 1.12710</strain>
    </source>
</reference>
<evidence type="ECO:0000313" key="3">
    <source>
        <dbReference type="EMBL" id="SNT73315.1"/>
    </source>
</evidence>
<dbReference type="RefSeq" id="WP_143265975.1">
    <property type="nucleotide sequence ID" value="NZ_FZQA01000003.1"/>
</dbReference>
<organism evidence="3 4">
    <name type="scientific">Amphiplicatus metriothermophilus</name>
    <dbReference type="NCBI Taxonomy" id="1519374"/>
    <lineage>
        <taxon>Bacteria</taxon>
        <taxon>Pseudomonadati</taxon>
        <taxon>Pseudomonadota</taxon>
        <taxon>Alphaproteobacteria</taxon>
        <taxon>Parvularculales</taxon>
        <taxon>Parvularculaceae</taxon>
        <taxon>Amphiplicatus</taxon>
    </lineage>
</organism>
<feature type="coiled-coil region" evidence="1">
    <location>
        <begin position="27"/>
        <end position="54"/>
    </location>
</feature>
<evidence type="ECO:0008006" key="5">
    <source>
        <dbReference type="Google" id="ProtNLM"/>
    </source>
</evidence>
<sequence length="127" mass="13893">MVRVTMILLCLLLAAAAAGRYKAETSVRETRRMLEEIEKAKARELSEIQLLRAEIAFLENPERLKEVAEKVTDLEPLSAAQVMTAEEFRVAFGGGEEAPAPQMPEGDVILHALAMADLGLAGGRQME</sequence>
<feature type="chain" id="PRO_5013326113" description="Cell division protein FtsL" evidence="2">
    <location>
        <begin position="24"/>
        <end position="127"/>
    </location>
</feature>
<name>A0A239PSR5_9PROT</name>
<dbReference type="AlphaFoldDB" id="A0A239PSR5"/>
<keyword evidence="4" id="KW-1185">Reference proteome</keyword>
<dbReference type="EMBL" id="FZQA01000003">
    <property type="protein sequence ID" value="SNT73315.1"/>
    <property type="molecule type" value="Genomic_DNA"/>
</dbReference>
<evidence type="ECO:0000313" key="4">
    <source>
        <dbReference type="Proteomes" id="UP000198346"/>
    </source>
</evidence>
<accession>A0A239PSR5</accession>
<evidence type="ECO:0000256" key="1">
    <source>
        <dbReference type="SAM" id="Coils"/>
    </source>
</evidence>